<name>A0A7M2YWN1_9ACTN</name>
<evidence type="ECO:0000313" key="2">
    <source>
        <dbReference type="Proteomes" id="UP000254134"/>
    </source>
</evidence>
<gene>
    <name evidence="1" type="ORF">Gocc_2441</name>
</gene>
<sequence length="48" mass="5699">MKKRKIFRTPEERAAWVARGEELQRELQYWIERGKAELAARQEPASSP</sequence>
<dbReference type="Proteomes" id="UP000254134">
    <property type="component" value="Unassembled WGS sequence"/>
</dbReference>
<evidence type="ECO:0000313" key="1">
    <source>
        <dbReference type="EMBL" id="RDI73877.1"/>
    </source>
</evidence>
<protein>
    <submittedName>
        <fullName evidence="1">Uncharacterized protein</fullName>
    </submittedName>
</protein>
<comment type="caution">
    <text evidence="1">The sequence shown here is derived from an EMBL/GenBank/DDBJ whole genome shotgun (WGS) entry which is preliminary data.</text>
</comment>
<reference evidence="2" key="2">
    <citation type="journal article" date="2019" name="MicrobiologyOpen">
        <title>High-quality draft genome sequence of Gaiella occulta isolated from a 150 meter deep mineral water borehole and comparison with the genome sequences of other deep-branching lineages of the phylum Actinobacteria.</title>
        <authorList>
            <person name="Severino R."/>
            <person name="Froufe H.J.C."/>
            <person name="Barroso C."/>
            <person name="Albuquerque L."/>
            <person name="Lobo-da-Cunha A."/>
            <person name="da Costa M.S."/>
            <person name="Egas C."/>
        </authorList>
    </citation>
    <scope>NUCLEOTIDE SEQUENCE [LARGE SCALE GENOMIC DNA]</scope>
    <source>
        <strain evidence="2">F2-233</strain>
    </source>
</reference>
<reference evidence="1 2" key="1">
    <citation type="submission" date="2018-07" db="EMBL/GenBank/DDBJ databases">
        <title>High-quality-draft genome sequence of Gaiella occulta.</title>
        <authorList>
            <person name="Severino R."/>
            <person name="Froufe H.J.C."/>
            <person name="Rainey F.A."/>
            <person name="Barroso C."/>
            <person name="Albuquerque L."/>
            <person name="Lobo-Da-Cunha A."/>
            <person name="Da Costa M.S."/>
            <person name="Egas C."/>
        </authorList>
    </citation>
    <scope>NUCLEOTIDE SEQUENCE [LARGE SCALE GENOMIC DNA]</scope>
    <source>
        <strain evidence="1 2">F2-233</strain>
    </source>
</reference>
<dbReference type="EMBL" id="QQZY01000006">
    <property type="protein sequence ID" value="RDI73877.1"/>
    <property type="molecule type" value="Genomic_DNA"/>
</dbReference>
<dbReference type="AlphaFoldDB" id="A0A7M2YWN1"/>
<accession>A0A7M2YWN1</accession>
<organism evidence="1 2">
    <name type="scientific">Gaiella occulta</name>
    <dbReference type="NCBI Taxonomy" id="1002870"/>
    <lineage>
        <taxon>Bacteria</taxon>
        <taxon>Bacillati</taxon>
        <taxon>Actinomycetota</taxon>
        <taxon>Thermoleophilia</taxon>
        <taxon>Gaiellales</taxon>
        <taxon>Gaiellaceae</taxon>
        <taxon>Gaiella</taxon>
    </lineage>
</organism>
<keyword evidence="2" id="KW-1185">Reference proteome</keyword>
<proteinExistence type="predicted"/>